<dbReference type="GO" id="GO:0005978">
    <property type="term" value="P:glycogen biosynthetic process"/>
    <property type="evidence" value="ECO:0007669"/>
    <property type="project" value="UniProtKB-UniRule"/>
</dbReference>
<keyword evidence="8 9" id="KW-0119">Carbohydrate metabolism</keyword>
<comment type="subunit">
    <text evidence="9">Homotetramer.</text>
</comment>
<evidence type="ECO:0000259" key="11">
    <source>
        <dbReference type="Pfam" id="PF24894"/>
    </source>
</evidence>
<dbReference type="GO" id="GO:0008878">
    <property type="term" value="F:glucose-1-phosphate adenylyltransferase activity"/>
    <property type="evidence" value="ECO:0007669"/>
    <property type="project" value="UniProtKB-UniRule"/>
</dbReference>
<dbReference type="SUPFAM" id="SSF51161">
    <property type="entry name" value="Trimeric LpxA-like enzymes"/>
    <property type="match status" value="1"/>
</dbReference>
<dbReference type="InterPro" id="IPR011004">
    <property type="entry name" value="Trimer_LpxA-like_sf"/>
</dbReference>
<feature type="binding site" evidence="9">
    <location>
        <begin position="179"/>
        <end position="180"/>
    </location>
    <ligand>
        <name>alpha-D-glucose 1-phosphate</name>
        <dbReference type="ChEBI" id="CHEBI:58601"/>
    </ligand>
</feature>
<feature type="site" description="Could play a key role in the communication between the regulatory and the substrate sites" evidence="9">
    <location>
        <position position="98"/>
    </location>
</feature>
<dbReference type="InterPro" id="IPR056818">
    <property type="entry name" value="GlmU/GlgC-like_hexapep"/>
</dbReference>
<dbReference type="GO" id="GO:0005524">
    <property type="term" value="F:ATP binding"/>
    <property type="evidence" value="ECO:0007669"/>
    <property type="project" value="UniProtKB-KW"/>
</dbReference>
<evidence type="ECO:0000256" key="9">
    <source>
        <dbReference type="HAMAP-Rule" id="MF_00624"/>
    </source>
</evidence>
<comment type="pathway">
    <text evidence="9">Glycan biosynthesis; glycogen biosynthesis.</text>
</comment>
<evidence type="ECO:0000256" key="8">
    <source>
        <dbReference type="ARBA" id="ARBA00023277"/>
    </source>
</evidence>
<comment type="function">
    <text evidence="9">Involved in the biosynthesis of ADP-glucose, a building block required for the elongation reactions to produce glycogen. Catalyzes the reaction between ATP and alpha-D-glucose 1-phosphate (G1P) to produce pyrophosphate and ADP-Glc.</text>
</comment>
<dbReference type="PROSITE" id="PS00810">
    <property type="entry name" value="ADP_GLC_PYROPHOSPH_3"/>
    <property type="match status" value="1"/>
</dbReference>
<dbReference type="CDD" id="cd02508">
    <property type="entry name" value="ADP_Glucose_PP"/>
    <property type="match status" value="1"/>
</dbReference>
<reference evidence="12" key="1">
    <citation type="journal article" date="2021" name="bioRxiv">
        <title>Unraveling nitrogen, sulfur and carbon metabolic pathways and microbial community transcriptional responses to substrate deprivation and toxicity stresses in a bioreactor mimicking anoxic brackish coastal sediment conditions.</title>
        <authorList>
            <person name="Martins P.D."/>
            <person name="Echeveste M.J."/>
            <person name="Arshad A."/>
            <person name="Kurth J."/>
            <person name="Ouboter H."/>
            <person name="Jetten M.S.M."/>
            <person name="Welte C.U."/>
        </authorList>
    </citation>
    <scope>NUCLEOTIDE SEQUENCE</scope>
    <source>
        <strain evidence="12">MAG_39</strain>
    </source>
</reference>
<feature type="binding site" evidence="9">
    <location>
        <position position="197"/>
    </location>
    <ligand>
        <name>alpha-D-glucose 1-phosphate</name>
        <dbReference type="ChEBI" id="CHEBI:58601"/>
    </ligand>
</feature>
<evidence type="ECO:0000256" key="6">
    <source>
        <dbReference type="ARBA" id="ARBA00022840"/>
    </source>
</evidence>
<keyword evidence="3 9" id="KW-0808">Transferase</keyword>
<keyword evidence="2 9" id="KW-0321">Glycogen metabolism</keyword>
<organism evidence="12 13">
    <name type="scientific">Candidatus Nitrobium versatile</name>
    <dbReference type="NCBI Taxonomy" id="2884831"/>
    <lineage>
        <taxon>Bacteria</taxon>
        <taxon>Pseudomonadati</taxon>
        <taxon>Nitrospirota</taxon>
        <taxon>Nitrospiria</taxon>
        <taxon>Nitrospirales</taxon>
        <taxon>Nitrospiraceae</taxon>
        <taxon>Candidatus Nitrobium</taxon>
    </lineage>
</organism>
<dbReference type="NCBIfam" id="NF002023">
    <property type="entry name" value="PRK00844.1"/>
    <property type="match status" value="1"/>
</dbReference>
<proteinExistence type="inferred from homology"/>
<reference evidence="12" key="2">
    <citation type="submission" date="2021-08" db="EMBL/GenBank/DDBJ databases">
        <authorList>
            <person name="Dalcin Martins P."/>
        </authorList>
    </citation>
    <scope>NUCLEOTIDE SEQUENCE</scope>
    <source>
        <strain evidence="12">MAG_39</strain>
    </source>
</reference>
<dbReference type="PROSITE" id="PS00809">
    <property type="entry name" value="ADP_GLC_PYROPHOSPH_2"/>
    <property type="match status" value="1"/>
</dbReference>
<dbReference type="InterPro" id="IPR023049">
    <property type="entry name" value="GlgC_bac"/>
</dbReference>
<evidence type="ECO:0000256" key="3">
    <source>
        <dbReference type="ARBA" id="ARBA00022679"/>
    </source>
</evidence>
<feature type="domain" description="Glucose-1-phosphate adenylyltransferase/Bifunctional protein GlmU-like C-terminal hexapeptide" evidence="11">
    <location>
        <begin position="305"/>
        <end position="396"/>
    </location>
</feature>
<dbReference type="InterPro" id="IPR005836">
    <property type="entry name" value="ADP_Glu_pyroP_CS"/>
</dbReference>
<dbReference type="InterPro" id="IPR029044">
    <property type="entry name" value="Nucleotide-diphossugar_trans"/>
</dbReference>
<comment type="caution">
    <text evidence="9">Lacks conserved residue(s) required for the propagation of feature annotation.</text>
</comment>
<dbReference type="PANTHER" id="PTHR43523">
    <property type="entry name" value="GLUCOSE-1-PHOSPHATE ADENYLYLTRANSFERASE-RELATED"/>
    <property type="match status" value="1"/>
</dbReference>
<evidence type="ECO:0000256" key="7">
    <source>
        <dbReference type="ARBA" id="ARBA00023056"/>
    </source>
</evidence>
<dbReference type="SUPFAM" id="SSF53448">
    <property type="entry name" value="Nucleotide-diphospho-sugar transferases"/>
    <property type="match status" value="1"/>
</dbReference>
<evidence type="ECO:0000256" key="1">
    <source>
        <dbReference type="ARBA" id="ARBA00010443"/>
    </source>
</evidence>
<dbReference type="EMBL" id="JAIOIV010000076">
    <property type="protein sequence ID" value="MBZ0156493.1"/>
    <property type="molecule type" value="Genomic_DNA"/>
</dbReference>
<dbReference type="HAMAP" id="MF_00624">
    <property type="entry name" value="GlgC"/>
    <property type="match status" value="1"/>
</dbReference>
<keyword evidence="5 9" id="KW-0547">Nucleotide-binding</keyword>
<dbReference type="EC" id="2.7.7.27" evidence="9"/>
<gene>
    <name evidence="9" type="primary">glgC</name>
    <name evidence="12" type="ORF">K8I29_09840</name>
</gene>
<dbReference type="Pfam" id="PF24894">
    <property type="entry name" value="Hexapep_GlmU"/>
    <property type="match status" value="1"/>
</dbReference>
<comment type="catalytic activity">
    <reaction evidence="9">
        <text>alpha-D-glucose 1-phosphate + ATP + H(+) = ADP-alpha-D-glucose + diphosphate</text>
        <dbReference type="Rhea" id="RHEA:12120"/>
        <dbReference type="ChEBI" id="CHEBI:15378"/>
        <dbReference type="ChEBI" id="CHEBI:30616"/>
        <dbReference type="ChEBI" id="CHEBI:33019"/>
        <dbReference type="ChEBI" id="CHEBI:57498"/>
        <dbReference type="ChEBI" id="CHEBI:58601"/>
        <dbReference type="EC" id="2.7.7.27"/>
    </reaction>
</comment>
<dbReference type="AlphaFoldDB" id="A0A953J532"/>
<protein>
    <recommendedName>
        <fullName evidence="9">Glucose-1-phosphate adenylyltransferase</fullName>
        <ecNumber evidence="9">2.7.7.27</ecNumber>
    </recommendedName>
    <alternativeName>
        <fullName evidence="9">ADP-glucose pyrophosphorylase</fullName>
        <shortName evidence="9">ADPGlc PPase</shortName>
    </alternativeName>
    <alternativeName>
        <fullName evidence="9">ADP-glucose synthase</fullName>
    </alternativeName>
</protein>
<keyword evidence="7 9" id="KW-0320">Glycogen biosynthesis</keyword>
<evidence type="ECO:0000256" key="4">
    <source>
        <dbReference type="ARBA" id="ARBA00022695"/>
    </source>
</evidence>
<keyword evidence="6 9" id="KW-0067">ATP-binding</keyword>
<evidence type="ECO:0000259" key="10">
    <source>
        <dbReference type="Pfam" id="PF00483"/>
    </source>
</evidence>
<dbReference type="Gene3D" id="3.90.550.10">
    <property type="entry name" value="Spore Coat Polysaccharide Biosynthesis Protein SpsA, Chain A"/>
    <property type="match status" value="1"/>
</dbReference>
<dbReference type="CDD" id="cd04651">
    <property type="entry name" value="LbH_G1P_AT_C"/>
    <property type="match status" value="1"/>
</dbReference>
<feature type="site" description="Could play a key role in the communication between the regulatory and the substrate sites" evidence="9">
    <location>
        <position position="60"/>
    </location>
</feature>
<evidence type="ECO:0000313" key="13">
    <source>
        <dbReference type="Proteomes" id="UP000705867"/>
    </source>
</evidence>
<accession>A0A953J532</accession>
<evidence type="ECO:0000256" key="2">
    <source>
        <dbReference type="ARBA" id="ARBA00022600"/>
    </source>
</evidence>
<feature type="domain" description="Nucleotidyl transferase" evidence="10">
    <location>
        <begin position="8"/>
        <end position="276"/>
    </location>
</feature>
<comment type="similarity">
    <text evidence="1 9">Belongs to the bacterial/plant glucose-1-phosphate adenylyltransferase family.</text>
</comment>
<dbReference type="InterPro" id="IPR011831">
    <property type="entry name" value="ADP-Glc_PPase"/>
</dbReference>
<name>A0A953J532_9BACT</name>
<keyword evidence="4 9" id="KW-0548">Nucleotidyltransferase</keyword>
<dbReference type="Pfam" id="PF00483">
    <property type="entry name" value="NTP_transferase"/>
    <property type="match status" value="1"/>
</dbReference>
<dbReference type="InterPro" id="IPR005835">
    <property type="entry name" value="NTP_transferase_dom"/>
</dbReference>
<comment type="caution">
    <text evidence="12">The sequence shown here is derived from an EMBL/GenBank/DDBJ whole genome shotgun (WGS) entry which is preliminary data.</text>
</comment>
<sequence>MAHPSILAFVLAGGKGERLFPLTAFRSKPSVPFGGRYRIADFVLSNLINSRIYSIYLLVQYKSQSLIEHVRQNWVLSPVIGSHFVTVVPPQMRMGPEWFQGTADAVFQNINLIREHNPHLVVVFGADHIYRMDIRQMVDFHLERDAYVSVAARPVPLSQASSFGVIISDGEKRIVGFQEKPKNPTPLPGDPQRAYVSMGNYIFNREVLLDSLAKAQRKKQHDFGAHVIPDLVETGKVFAYDFSTNCISGTMPHEETGYWRDVGTIKAFYDAHMDMLGESPVFQVHNRSWPIHPSVYEGPATSIMNGDIRKSIISDGVIIHKAKIRNSVIRSGVVIESNVSIEDCIIMDDVVIRKGSRLRRVIVDKLNVIRENEELGFNLEKNHFQCHIDSSGIAVVPKGGMMVKQPKR</sequence>
<dbReference type="Gene3D" id="2.160.10.10">
    <property type="entry name" value="Hexapeptide repeat proteins"/>
    <property type="match status" value="1"/>
</dbReference>
<evidence type="ECO:0000313" key="12">
    <source>
        <dbReference type="EMBL" id="MBZ0156493.1"/>
    </source>
</evidence>
<dbReference type="PANTHER" id="PTHR43523:SF2">
    <property type="entry name" value="GLUCOSE-1-PHOSPHATE ADENYLYLTRANSFERASE"/>
    <property type="match status" value="1"/>
</dbReference>
<evidence type="ECO:0000256" key="5">
    <source>
        <dbReference type="ARBA" id="ARBA00022741"/>
    </source>
</evidence>
<dbReference type="Proteomes" id="UP000705867">
    <property type="component" value="Unassembled WGS sequence"/>
</dbReference>
<feature type="binding site" evidence="9">
    <location>
        <position position="164"/>
    </location>
    <ligand>
        <name>alpha-D-glucose 1-phosphate</name>
        <dbReference type="ChEBI" id="CHEBI:58601"/>
    </ligand>
</feature>